<dbReference type="EMBL" id="JAEVFJ010000008">
    <property type="protein sequence ID" value="KAH8103126.1"/>
    <property type="molecule type" value="Genomic_DNA"/>
</dbReference>
<dbReference type="Pfam" id="PF20415">
    <property type="entry name" value="DUF6699"/>
    <property type="match status" value="1"/>
</dbReference>
<gene>
    <name evidence="3" type="ORF">BXZ70DRAFT_889618</name>
</gene>
<evidence type="ECO:0000313" key="3">
    <source>
        <dbReference type="EMBL" id="KAH8103126.1"/>
    </source>
</evidence>
<feature type="region of interest" description="Disordered" evidence="1">
    <location>
        <begin position="1"/>
        <end position="56"/>
    </location>
</feature>
<feature type="domain" description="DUF6699" evidence="2">
    <location>
        <begin position="108"/>
        <end position="239"/>
    </location>
</feature>
<organism evidence="3 4">
    <name type="scientific">Cristinia sonorae</name>
    <dbReference type="NCBI Taxonomy" id="1940300"/>
    <lineage>
        <taxon>Eukaryota</taxon>
        <taxon>Fungi</taxon>
        <taxon>Dikarya</taxon>
        <taxon>Basidiomycota</taxon>
        <taxon>Agaricomycotina</taxon>
        <taxon>Agaricomycetes</taxon>
        <taxon>Agaricomycetidae</taxon>
        <taxon>Agaricales</taxon>
        <taxon>Pleurotineae</taxon>
        <taxon>Stephanosporaceae</taxon>
        <taxon>Cristinia</taxon>
    </lineage>
</organism>
<dbReference type="OrthoDB" id="3265169at2759"/>
<evidence type="ECO:0000256" key="1">
    <source>
        <dbReference type="SAM" id="MobiDB-lite"/>
    </source>
</evidence>
<keyword evidence="4" id="KW-1185">Reference proteome</keyword>
<feature type="compositionally biased region" description="Low complexity" evidence="1">
    <location>
        <begin position="13"/>
        <end position="38"/>
    </location>
</feature>
<evidence type="ECO:0000259" key="2">
    <source>
        <dbReference type="Pfam" id="PF20415"/>
    </source>
</evidence>
<name>A0A8K0UV13_9AGAR</name>
<dbReference type="Proteomes" id="UP000813824">
    <property type="component" value="Unassembled WGS sequence"/>
</dbReference>
<proteinExistence type="predicted"/>
<evidence type="ECO:0000313" key="4">
    <source>
        <dbReference type="Proteomes" id="UP000813824"/>
    </source>
</evidence>
<feature type="compositionally biased region" description="Basic residues" evidence="1">
    <location>
        <begin position="1"/>
        <end position="12"/>
    </location>
</feature>
<protein>
    <recommendedName>
        <fullName evidence="2">DUF6699 domain-containing protein</fullName>
    </recommendedName>
</protein>
<dbReference type="AlphaFoldDB" id="A0A8K0UV13"/>
<dbReference type="InterPro" id="IPR046522">
    <property type="entry name" value="DUF6699"/>
</dbReference>
<sequence>MNTPRPRSRSASHRAPSPFSADSSPSSKSSHSIGRSQSYRQRIREDDKRPPRDWRLDFSMTKPTAVGAVLGQLLSPRPRRTRSPNFNSPSKTTLHKWLRYSSVPLMTLDLRQNTNGLRFKELDREVNSWDLTRFTCEPPVHSMCLVSDWYPWYIEVETSNPTGVTLHELFHAIWISMQTPIQNEDYWNSEMDNHVRALIAEAYERRCRGNEQEMSYGIRRVDFLMDRFMLEGFVKAKDGLYEMKIKRPSS</sequence>
<feature type="compositionally biased region" description="Basic and acidic residues" evidence="1">
    <location>
        <begin position="42"/>
        <end position="56"/>
    </location>
</feature>
<comment type="caution">
    <text evidence="3">The sequence shown here is derived from an EMBL/GenBank/DDBJ whole genome shotgun (WGS) entry which is preliminary data.</text>
</comment>
<accession>A0A8K0UV13</accession>
<reference evidence="3" key="1">
    <citation type="journal article" date="2021" name="New Phytol.">
        <title>Evolutionary innovations through gain and loss of genes in the ectomycorrhizal Boletales.</title>
        <authorList>
            <person name="Wu G."/>
            <person name="Miyauchi S."/>
            <person name="Morin E."/>
            <person name="Kuo A."/>
            <person name="Drula E."/>
            <person name="Varga T."/>
            <person name="Kohler A."/>
            <person name="Feng B."/>
            <person name="Cao Y."/>
            <person name="Lipzen A."/>
            <person name="Daum C."/>
            <person name="Hundley H."/>
            <person name="Pangilinan J."/>
            <person name="Johnson J."/>
            <person name="Barry K."/>
            <person name="LaButti K."/>
            <person name="Ng V."/>
            <person name="Ahrendt S."/>
            <person name="Min B."/>
            <person name="Choi I.G."/>
            <person name="Park H."/>
            <person name="Plett J.M."/>
            <person name="Magnuson J."/>
            <person name="Spatafora J.W."/>
            <person name="Nagy L.G."/>
            <person name="Henrissat B."/>
            <person name="Grigoriev I.V."/>
            <person name="Yang Z.L."/>
            <person name="Xu J."/>
            <person name="Martin F.M."/>
        </authorList>
    </citation>
    <scope>NUCLEOTIDE SEQUENCE</scope>
    <source>
        <strain evidence="3">KKN 215</strain>
    </source>
</reference>